<protein>
    <submittedName>
        <fullName evidence="2">WXG100 family type VII secretion target</fullName>
    </submittedName>
</protein>
<dbReference type="InterPro" id="IPR036689">
    <property type="entry name" value="ESAT-6-like_sf"/>
</dbReference>
<comment type="caution">
    <text evidence="2">The sequence shown here is derived from an EMBL/GenBank/DDBJ whole genome shotgun (WGS) entry which is preliminary data.</text>
</comment>
<dbReference type="AlphaFoldDB" id="A0A9D2H3Y5"/>
<dbReference type="InterPro" id="IPR057746">
    <property type="entry name" value="CpnT-like_N"/>
</dbReference>
<gene>
    <name evidence="2" type="ORF">H9800_04510</name>
</gene>
<dbReference type="Pfam" id="PF25547">
    <property type="entry name" value="WXG100_2"/>
    <property type="match status" value="1"/>
</dbReference>
<accession>A0A9D2H3Y5</accession>
<evidence type="ECO:0000313" key="3">
    <source>
        <dbReference type="Proteomes" id="UP000824220"/>
    </source>
</evidence>
<reference evidence="2" key="1">
    <citation type="journal article" date="2021" name="PeerJ">
        <title>Extensive microbial diversity within the chicken gut microbiome revealed by metagenomics and culture.</title>
        <authorList>
            <person name="Gilroy R."/>
            <person name="Ravi A."/>
            <person name="Getino M."/>
            <person name="Pursley I."/>
            <person name="Horton D.L."/>
            <person name="Alikhan N.F."/>
            <person name="Baker D."/>
            <person name="Gharbi K."/>
            <person name="Hall N."/>
            <person name="Watson M."/>
            <person name="Adriaenssens E.M."/>
            <person name="Foster-Nyarko E."/>
            <person name="Jarju S."/>
            <person name="Secka A."/>
            <person name="Antonio M."/>
            <person name="Oren A."/>
            <person name="Chaudhuri R.R."/>
            <person name="La Ragione R."/>
            <person name="Hildebrand F."/>
            <person name="Pallen M.J."/>
        </authorList>
    </citation>
    <scope>NUCLEOTIDE SEQUENCE</scope>
    <source>
        <strain evidence="2">ChiHjej8B7-3636</strain>
    </source>
</reference>
<dbReference type="EMBL" id="DXAM01000059">
    <property type="protein sequence ID" value="HJA04103.1"/>
    <property type="molecule type" value="Genomic_DNA"/>
</dbReference>
<evidence type="ECO:0000313" key="2">
    <source>
        <dbReference type="EMBL" id="HJA04103.1"/>
    </source>
</evidence>
<feature type="domain" description="Outer membrane channel protein CpnT-like N-terminal" evidence="1">
    <location>
        <begin position="18"/>
        <end position="145"/>
    </location>
</feature>
<dbReference type="SUPFAM" id="SSF140453">
    <property type="entry name" value="EsxAB dimer-like"/>
    <property type="match status" value="1"/>
</dbReference>
<dbReference type="Gene3D" id="1.10.287.1060">
    <property type="entry name" value="ESAT-6-like"/>
    <property type="match status" value="1"/>
</dbReference>
<proteinExistence type="predicted"/>
<dbReference type="Proteomes" id="UP000824220">
    <property type="component" value="Unassembled WGS sequence"/>
</dbReference>
<reference evidence="2" key="2">
    <citation type="submission" date="2021-04" db="EMBL/GenBank/DDBJ databases">
        <authorList>
            <person name="Gilroy R."/>
        </authorList>
    </citation>
    <scope>NUCLEOTIDE SEQUENCE</scope>
    <source>
        <strain evidence="2">ChiHjej8B7-3636</strain>
    </source>
</reference>
<sequence>MAITVPHELDYALDLLGFQWPNIDEDAVRDAATLLRSLREDLQGTLDTLDDRIDNDLSEAFTSKTATAYIEAWTENRTQNMDQMLDLLPGVADGLDVFADAVVALKTKVIAELVITAAQLAATAASAVLTLGASAAASAAILVARKKALDILTQLAVDELIGQIAVMVIEPLTSSLDGLVAAVLDHPITGSGSQPDRYDADYELMEQIADAIDDCGADQEELLSTFASQIASLPIFAD</sequence>
<organism evidence="2 3">
    <name type="scientific">Candidatus Microbacterium stercoravium</name>
    <dbReference type="NCBI Taxonomy" id="2838697"/>
    <lineage>
        <taxon>Bacteria</taxon>
        <taxon>Bacillati</taxon>
        <taxon>Actinomycetota</taxon>
        <taxon>Actinomycetes</taxon>
        <taxon>Micrococcales</taxon>
        <taxon>Microbacteriaceae</taxon>
        <taxon>Microbacterium</taxon>
    </lineage>
</organism>
<name>A0A9D2H3Y5_9MICO</name>
<evidence type="ECO:0000259" key="1">
    <source>
        <dbReference type="Pfam" id="PF25547"/>
    </source>
</evidence>